<dbReference type="GO" id="GO:0110001">
    <property type="term" value="C:toxin-antitoxin complex"/>
    <property type="evidence" value="ECO:0007669"/>
    <property type="project" value="InterPro"/>
</dbReference>
<evidence type="ECO:0000256" key="2">
    <source>
        <dbReference type="ARBA" id="ARBA00022649"/>
    </source>
</evidence>
<proteinExistence type="inferred from homology"/>
<keyword evidence="5" id="KW-0378">Hydrolase</keyword>
<evidence type="ECO:0000256" key="3">
    <source>
        <dbReference type="ARBA" id="ARBA00022722"/>
    </source>
</evidence>
<evidence type="ECO:0000256" key="4">
    <source>
        <dbReference type="ARBA" id="ARBA00022741"/>
    </source>
</evidence>
<evidence type="ECO:0000256" key="6">
    <source>
        <dbReference type="ARBA" id="ARBA00024207"/>
    </source>
</evidence>
<reference evidence="7 8" key="1">
    <citation type="journal article" date="2015" name="Nature">
        <title>rRNA introns, odd ribosomes, and small enigmatic genomes across a large radiation of phyla.</title>
        <authorList>
            <person name="Brown C.T."/>
            <person name="Hug L.A."/>
            <person name="Thomas B.C."/>
            <person name="Sharon I."/>
            <person name="Castelle C.J."/>
            <person name="Singh A."/>
            <person name="Wilkins M.J."/>
            <person name="Williams K.H."/>
            <person name="Banfield J.F."/>
        </authorList>
    </citation>
    <scope>NUCLEOTIDE SEQUENCE [LARGE SCALE GENOMIC DNA]</scope>
</reference>
<name>A0A0G0L0F3_9BACT</name>
<evidence type="ECO:0000313" key="8">
    <source>
        <dbReference type="Proteomes" id="UP000034081"/>
    </source>
</evidence>
<dbReference type="InterPro" id="IPR008201">
    <property type="entry name" value="HepT-like"/>
</dbReference>
<dbReference type="InterPro" id="IPR051813">
    <property type="entry name" value="HepT_RNase_toxin"/>
</dbReference>
<keyword evidence="3" id="KW-0540">Nuclease</keyword>
<evidence type="ECO:0000256" key="5">
    <source>
        <dbReference type="ARBA" id="ARBA00022801"/>
    </source>
</evidence>
<comment type="caution">
    <text evidence="7">The sequence shown here is derived from an EMBL/GenBank/DDBJ whole genome shotgun (WGS) entry which is preliminary data.</text>
</comment>
<dbReference type="GO" id="GO:0004540">
    <property type="term" value="F:RNA nuclease activity"/>
    <property type="evidence" value="ECO:0007669"/>
    <property type="project" value="InterPro"/>
</dbReference>
<sequence length="81" mass="9590">MHDPTFQRAFARSLSVIGEAVKKLSPEFREKHAEVEWKSIAGMRDRLIHEYFGVDYEIVWDVVVNEVPKFKEQIEKLLNEE</sequence>
<dbReference type="AlphaFoldDB" id="A0A0G0L0F3"/>
<keyword evidence="4" id="KW-0547">Nucleotide-binding</keyword>
<dbReference type="STRING" id="1618570.UT08_C0006G0006"/>
<accession>A0A0G0L0F3</accession>
<dbReference type="PANTHER" id="PTHR34139:SF1">
    <property type="entry name" value="RNASE MJ1380-RELATED"/>
    <property type="match status" value="1"/>
</dbReference>
<gene>
    <name evidence="7" type="ORF">UT08_C0006G0006</name>
</gene>
<dbReference type="PATRIC" id="fig|1618570.3.peg.658"/>
<evidence type="ECO:0008006" key="9">
    <source>
        <dbReference type="Google" id="ProtNLM"/>
    </source>
</evidence>
<keyword evidence="1" id="KW-0597">Phosphoprotein</keyword>
<evidence type="ECO:0000256" key="1">
    <source>
        <dbReference type="ARBA" id="ARBA00022553"/>
    </source>
</evidence>
<comment type="similarity">
    <text evidence="6">Belongs to the HepT RNase toxin family.</text>
</comment>
<dbReference type="PANTHER" id="PTHR34139">
    <property type="entry name" value="UPF0331 PROTEIN MJ0127"/>
    <property type="match status" value="1"/>
</dbReference>
<dbReference type="GO" id="GO:0016787">
    <property type="term" value="F:hydrolase activity"/>
    <property type="evidence" value="ECO:0007669"/>
    <property type="project" value="UniProtKB-KW"/>
</dbReference>
<dbReference type="InterPro" id="IPR037038">
    <property type="entry name" value="HepT-like_sf"/>
</dbReference>
<evidence type="ECO:0000313" key="7">
    <source>
        <dbReference type="EMBL" id="KKQ85423.1"/>
    </source>
</evidence>
<keyword evidence="2" id="KW-1277">Toxin-antitoxin system</keyword>
<dbReference type="Pfam" id="PF01934">
    <property type="entry name" value="HepT-like"/>
    <property type="match status" value="1"/>
</dbReference>
<organism evidence="7 8">
    <name type="scientific">Candidatus Woesebacteria bacterium GW2011_GWB1_38_8</name>
    <dbReference type="NCBI Taxonomy" id="1618570"/>
    <lineage>
        <taxon>Bacteria</taxon>
        <taxon>Candidatus Woeseibacteriota</taxon>
    </lineage>
</organism>
<protein>
    <recommendedName>
        <fullName evidence="9">Nucleotidyltransferase</fullName>
    </recommendedName>
</protein>
<dbReference type="EMBL" id="LBVL01000006">
    <property type="protein sequence ID" value="KKQ85423.1"/>
    <property type="molecule type" value="Genomic_DNA"/>
</dbReference>
<dbReference type="GO" id="GO:0000166">
    <property type="term" value="F:nucleotide binding"/>
    <property type="evidence" value="ECO:0007669"/>
    <property type="project" value="UniProtKB-KW"/>
</dbReference>
<dbReference type="Gene3D" id="1.20.120.580">
    <property type="entry name" value="bsu32300-like"/>
    <property type="match status" value="1"/>
</dbReference>
<dbReference type="Proteomes" id="UP000034081">
    <property type="component" value="Unassembled WGS sequence"/>
</dbReference>